<protein>
    <submittedName>
        <fullName evidence="4">2-polyprenyl-6-methoxyphenol hydroxylase</fullName>
    </submittedName>
</protein>
<name>A0A1G9ATU7_9BACT</name>
<organism evidence="4 5">
    <name type="scientific">Catalinimonas alkaloidigena</name>
    <dbReference type="NCBI Taxonomy" id="1075417"/>
    <lineage>
        <taxon>Bacteria</taxon>
        <taxon>Pseudomonadati</taxon>
        <taxon>Bacteroidota</taxon>
        <taxon>Cytophagia</taxon>
        <taxon>Cytophagales</taxon>
        <taxon>Catalimonadaceae</taxon>
        <taxon>Catalinimonas</taxon>
    </lineage>
</organism>
<accession>A0A1G9ATU7</accession>
<dbReference type="GO" id="GO:0004497">
    <property type="term" value="F:monooxygenase activity"/>
    <property type="evidence" value="ECO:0007669"/>
    <property type="project" value="UniProtKB-KW"/>
</dbReference>
<dbReference type="Gene3D" id="3.50.50.60">
    <property type="entry name" value="FAD/NAD(P)-binding domain"/>
    <property type="match status" value="1"/>
</dbReference>
<proteinExistence type="predicted"/>
<evidence type="ECO:0000256" key="2">
    <source>
        <dbReference type="ARBA" id="ARBA00023033"/>
    </source>
</evidence>
<reference evidence="4 5" key="1">
    <citation type="submission" date="2016-10" db="EMBL/GenBank/DDBJ databases">
        <authorList>
            <person name="de Groot N.N."/>
        </authorList>
    </citation>
    <scope>NUCLEOTIDE SEQUENCE [LARGE SCALE GENOMIC DNA]</scope>
    <source>
        <strain evidence="4 5">DSM 25186</strain>
    </source>
</reference>
<sequence>MKNISIVGGGIAGLTTAIALEKIGLRPHLFDATTELHPVGAGLALSSNALKAYHHLGIDDQVLHAGHPLPGLRILDQRGDLISEAPVPTAFPNVAVHRADLHDLLRSQLCYTTVHLGKQATGFTTAGEAITVHFQDGSHFTTDYLIAADGIHSAVRQQLLPSSRARYAGYTCWRAVLENPGVSLPAATETWGVGKRFGLVPLSNHRIYWFACLNAAERDPQVRNYTLAQVKQLFQDFHAPVTAVLDATAPEALLHNDICDLKPLPRYAFGNIVLVGDAAHATTPNLGQGACQAIEDAVILGECLRASSVPEEAFRRFERKRLARTHYVITTSRRVGQVAQWENRWLIGARNALFRALPARLQERQLAWLDAVAFTGE</sequence>
<dbReference type="PRINTS" id="PR00420">
    <property type="entry name" value="RNGMNOXGNASE"/>
</dbReference>
<dbReference type="InterPro" id="IPR002938">
    <property type="entry name" value="FAD-bd"/>
</dbReference>
<evidence type="ECO:0000313" key="5">
    <source>
        <dbReference type="Proteomes" id="UP000198510"/>
    </source>
</evidence>
<dbReference type="EMBL" id="FNFO01000002">
    <property type="protein sequence ID" value="SDK30643.1"/>
    <property type="molecule type" value="Genomic_DNA"/>
</dbReference>
<keyword evidence="2" id="KW-0503">Monooxygenase</keyword>
<dbReference type="InterPro" id="IPR036188">
    <property type="entry name" value="FAD/NAD-bd_sf"/>
</dbReference>
<dbReference type="GO" id="GO:0071949">
    <property type="term" value="F:FAD binding"/>
    <property type="evidence" value="ECO:0007669"/>
    <property type="project" value="InterPro"/>
</dbReference>
<dbReference type="Pfam" id="PF01494">
    <property type="entry name" value="FAD_binding_3"/>
    <property type="match status" value="1"/>
</dbReference>
<dbReference type="SUPFAM" id="SSF51905">
    <property type="entry name" value="FAD/NAD(P)-binding domain"/>
    <property type="match status" value="1"/>
</dbReference>
<evidence type="ECO:0000259" key="3">
    <source>
        <dbReference type="Pfam" id="PF01494"/>
    </source>
</evidence>
<dbReference type="Proteomes" id="UP000198510">
    <property type="component" value="Unassembled WGS sequence"/>
</dbReference>
<gene>
    <name evidence="4" type="ORF">SAMN05421823_102407</name>
</gene>
<dbReference type="NCBIfam" id="NF005243">
    <property type="entry name" value="PRK06753.1"/>
    <property type="match status" value="1"/>
</dbReference>
<dbReference type="PANTHER" id="PTHR13789:SF309">
    <property type="entry name" value="PUTATIVE (AFU_ORTHOLOGUE AFUA_6G14510)-RELATED"/>
    <property type="match status" value="1"/>
</dbReference>
<evidence type="ECO:0000256" key="1">
    <source>
        <dbReference type="ARBA" id="ARBA00023002"/>
    </source>
</evidence>
<keyword evidence="5" id="KW-1185">Reference proteome</keyword>
<dbReference type="AlphaFoldDB" id="A0A1G9ATU7"/>
<dbReference type="PANTHER" id="PTHR13789">
    <property type="entry name" value="MONOOXYGENASE"/>
    <property type="match status" value="1"/>
</dbReference>
<dbReference type="InterPro" id="IPR050493">
    <property type="entry name" value="FAD-dep_Monooxygenase_BioMet"/>
</dbReference>
<evidence type="ECO:0000313" key="4">
    <source>
        <dbReference type="EMBL" id="SDK30643.1"/>
    </source>
</evidence>
<dbReference type="RefSeq" id="WP_089680034.1">
    <property type="nucleotide sequence ID" value="NZ_FNFO01000002.1"/>
</dbReference>
<dbReference type="OrthoDB" id="9766816at2"/>
<feature type="domain" description="FAD-binding" evidence="3">
    <location>
        <begin position="4"/>
        <end position="307"/>
    </location>
</feature>
<dbReference type="STRING" id="1075417.SAMN05421823_102407"/>
<keyword evidence="1" id="KW-0560">Oxidoreductase</keyword>